<feature type="domain" description="HTH lysR-type" evidence="5">
    <location>
        <begin position="4"/>
        <end position="61"/>
    </location>
</feature>
<evidence type="ECO:0000313" key="7">
    <source>
        <dbReference type="Proteomes" id="UP000243719"/>
    </source>
</evidence>
<dbReference type="InterPro" id="IPR050950">
    <property type="entry name" value="HTH-type_LysR_regulators"/>
</dbReference>
<dbReference type="PROSITE" id="PS50931">
    <property type="entry name" value="HTH_LYSR"/>
    <property type="match status" value="1"/>
</dbReference>
<comment type="similarity">
    <text evidence="1">Belongs to the LysR transcriptional regulatory family.</text>
</comment>
<keyword evidence="2" id="KW-0805">Transcription regulation</keyword>
<dbReference type="Pfam" id="PF03466">
    <property type="entry name" value="LysR_substrate"/>
    <property type="match status" value="1"/>
</dbReference>
<proteinExistence type="inferred from homology"/>
<evidence type="ECO:0000256" key="2">
    <source>
        <dbReference type="ARBA" id="ARBA00023015"/>
    </source>
</evidence>
<dbReference type="GO" id="GO:0005829">
    <property type="term" value="C:cytosol"/>
    <property type="evidence" value="ECO:0007669"/>
    <property type="project" value="TreeGrafter"/>
</dbReference>
<dbReference type="EMBL" id="FNLO01000009">
    <property type="protein sequence ID" value="SDV49854.1"/>
    <property type="molecule type" value="Genomic_DNA"/>
</dbReference>
<dbReference type="SUPFAM" id="SSF46785">
    <property type="entry name" value="Winged helix' DNA-binding domain"/>
    <property type="match status" value="1"/>
</dbReference>
<evidence type="ECO:0000313" key="6">
    <source>
        <dbReference type="EMBL" id="SDV49854.1"/>
    </source>
</evidence>
<dbReference type="GO" id="GO:0003700">
    <property type="term" value="F:DNA-binding transcription factor activity"/>
    <property type="evidence" value="ECO:0007669"/>
    <property type="project" value="InterPro"/>
</dbReference>
<dbReference type="PANTHER" id="PTHR30419">
    <property type="entry name" value="HTH-TYPE TRANSCRIPTIONAL REGULATOR YBHD"/>
    <property type="match status" value="1"/>
</dbReference>
<dbReference type="InterPro" id="IPR000847">
    <property type="entry name" value="LysR_HTH_N"/>
</dbReference>
<evidence type="ECO:0000256" key="3">
    <source>
        <dbReference type="ARBA" id="ARBA00023125"/>
    </source>
</evidence>
<name>A0A1H2PU64_9BURK</name>
<evidence type="ECO:0000259" key="5">
    <source>
        <dbReference type="PROSITE" id="PS50931"/>
    </source>
</evidence>
<dbReference type="OrthoDB" id="8594260at2"/>
<dbReference type="SUPFAM" id="SSF53850">
    <property type="entry name" value="Periplasmic binding protein-like II"/>
    <property type="match status" value="1"/>
</dbReference>
<gene>
    <name evidence="6" type="ORF">SAMN05216551_109195</name>
</gene>
<dbReference type="STRING" id="1770053.SAMN05216551_109195"/>
<dbReference type="RefSeq" id="WP_091910415.1">
    <property type="nucleotide sequence ID" value="NZ_FNLO01000009.1"/>
</dbReference>
<organism evidence="6 7">
    <name type="scientific">Chitinasiproducens palmae</name>
    <dbReference type="NCBI Taxonomy" id="1770053"/>
    <lineage>
        <taxon>Bacteria</taxon>
        <taxon>Pseudomonadati</taxon>
        <taxon>Pseudomonadota</taxon>
        <taxon>Betaproteobacteria</taxon>
        <taxon>Burkholderiales</taxon>
        <taxon>Burkholderiaceae</taxon>
        <taxon>Chitinasiproducens</taxon>
    </lineage>
</organism>
<dbReference type="AlphaFoldDB" id="A0A1H2PU64"/>
<dbReference type="Gene3D" id="1.10.10.10">
    <property type="entry name" value="Winged helix-like DNA-binding domain superfamily/Winged helix DNA-binding domain"/>
    <property type="match status" value="1"/>
</dbReference>
<dbReference type="Pfam" id="PF00126">
    <property type="entry name" value="HTH_1"/>
    <property type="match status" value="1"/>
</dbReference>
<sequence>MREINPRRLRYFHAVLTHRSIRGAADALNTAPSVLTRQISLLEDELGVVLFERRARGVVPTEAAAPLLEYWRGCAAQFERLEDRLQAIDDLQHGAVRIAASEGFVEGLLDEVLGDFCEQHPHLAITLNVLPVNDIVSEVLNDVAHIGLAYNPPADPRLDVRRAVSAPVKLLTRGDHPLTALDGPVPLSALRAYPLAIMPPAYGLGQTIELLEYSTHTRLAPALKANSLSALKRFVRHGSGISFIGAFSVSGEVSRGELACLDIDHPLFDSAESRLLTRKGRPLARAAQRLLDAIIERMTAFGDPGRVETA</sequence>
<evidence type="ECO:0000256" key="1">
    <source>
        <dbReference type="ARBA" id="ARBA00009437"/>
    </source>
</evidence>
<dbReference type="InterPro" id="IPR005119">
    <property type="entry name" value="LysR_subst-bd"/>
</dbReference>
<reference evidence="7" key="1">
    <citation type="submission" date="2016-09" db="EMBL/GenBank/DDBJ databases">
        <authorList>
            <person name="Varghese N."/>
            <person name="Submissions S."/>
        </authorList>
    </citation>
    <scope>NUCLEOTIDE SEQUENCE [LARGE SCALE GENOMIC DNA]</scope>
    <source>
        <strain evidence="7">JS23</strain>
    </source>
</reference>
<keyword evidence="4" id="KW-0804">Transcription</keyword>
<dbReference type="PANTHER" id="PTHR30419:SF8">
    <property type="entry name" value="NITROGEN ASSIMILATION TRANSCRIPTIONAL ACTIVATOR-RELATED"/>
    <property type="match status" value="1"/>
</dbReference>
<keyword evidence="3 6" id="KW-0238">DNA-binding</keyword>
<keyword evidence="7" id="KW-1185">Reference proteome</keyword>
<evidence type="ECO:0000256" key="4">
    <source>
        <dbReference type="ARBA" id="ARBA00023163"/>
    </source>
</evidence>
<dbReference type="InterPro" id="IPR036390">
    <property type="entry name" value="WH_DNA-bd_sf"/>
</dbReference>
<dbReference type="InterPro" id="IPR036388">
    <property type="entry name" value="WH-like_DNA-bd_sf"/>
</dbReference>
<protein>
    <submittedName>
        <fullName evidence="6">DNA-binding transcriptional regulator, LysR family</fullName>
    </submittedName>
</protein>
<dbReference type="Gene3D" id="3.40.190.290">
    <property type="match status" value="1"/>
</dbReference>
<dbReference type="GO" id="GO:0003677">
    <property type="term" value="F:DNA binding"/>
    <property type="evidence" value="ECO:0007669"/>
    <property type="project" value="UniProtKB-KW"/>
</dbReference>
<dbReference type="Proteomes" id="UP000243719">
    <property type="component" value="Unassembled WGS sequence"/>
</dbReference>
<accession>A0A1H2PU64</accession>